<dbReference type="SUPFAM" id="SSF53639">
    <property type="entry name" value="AraD/HMP-PK domain-like"/>
    <property type="match status" value="1"/>
</dbReference>
<dbReference type="GO" id="GO:0046872">
    <property type="term" value="F:metal ion binding"/>
    <property type="evidence" value="ECO:0007669"/>
    <property type="project" value="UniProtKB-KW"/>
</dbReference>
<name>A0A292YS95_9BACL</name>
<accession>A0A292YS95</accession>
<proteinExistence type="predicted"/>
<dbReference type="Proteomes" id="UP000217785">
    <property type="component" value="Unassembled WGS sequence"/>
</dbReference>
<evidence type="ECO:0000256" key="2">
    <source>
        <dbReference type="ARBA" id="ARBA00023239"/>
    </source>
</evidence>
<dbReference type="GO" id="GO:0019323">
    <property type="term" value="P:pentose catabolic process"/>
    <property type="evidence" value="ECO:0007669"/>
    <property type="project" value="TreeGrafter"/>
</dbReference>
<dbReference type="InterPro" id="IPR050197">
    <property type="entry name" value="Aldolase_class_II_sugar_metab"/>
</dbReference>
<dbReference type="GO" id="GO:0005829">
    <property type="term" value="C:cytosol"/>
    <property type="evidence" value="ECO:0007669"/>
    <property type="project" value="TreeGrafter"/>
</dbReference>
<dbReference type="AlphaFoldDB" id="A0A292YS95"/>
<dbReference type="SMART" id="SM01007">
    <property type="entry name" value="Aldolase_II"/>
    <property type="match status" value="1"/>
</dbReference>
<dbReference type="OrthoDB" id="9794581at2"/>
<keyword evidence="2" id="KW-0456">Lyase</keyword>
<dbReference type="GO" id="GO:0016832">
    <property type="term" value="F:aldehyde-lyase activity"/>
    <property type="evidence" value="ECO:0007669"/>
    <property type="project" value="TreeGrafter"/>
</dbReference>
<evidence type="ECO:0000313" key="5">
    <source>
        <dbReference type="Proteomes" id="UP000217785"/>
    </source>
</evidence>
<sequence length="226" mass="25365">MNILELKQMLVCGIRLMERTQLIDFNGHFSVRVPETNLLMMNSGKSVRSSLTVDDIVTIDMDGNLVDGNDAPPMEFHIHTEIYKRREDVGAVAHTHPKWSTLFTMTKVPLKPVFPQGALLGEIPVYPKAYSINNRLLGEEVAGALGDKKALLLKAHGAVIVGEGIKETFVLGYYLEENAYRQYMASSLGHVHALDEDEIKTLAANLWKPHLIQKVWDNLNSKMLKE</sequence>
<keyword evidence="5" id="KW-1185">Reference proteome</keyword>
<dbReference type="Pfam" id="PF00596">
    <property type="entry name" value="Aldolase_II"/>
    <property type="match status" value="1"/>
</dbReference>
<dbReference type="PANTHER" id="PTHR22789:SF0">
    <property type="entry name" value="3-OXO-TETRONATE 4-PHOSPHATE DECARBOXYLASE-RELATED"/>
    <property type="match status" value="1"/>
</dbReference>
<evidence type="ECO:0000313" key="4">
    <source>
        <dbReference type="EMBL" id="GAX91355.1"/>
    </source>
</evidence>
<evidence type="ECO:0000259" key="3">
    <source>
        <dbReference type="SMART" id="SM01007"/>
    </source>
</evidence>
<dbReference type="InterPro" id="IPR036409">
    <property type="entry name" value="Aldolase_II/adducin_N_sf"/>
</dbReference>
<dbReference type="Gene3D" id="3.40.225.10">
    <property type="entry name" value="Class II aldolase/adducin N-terminal domain"/>
    <property type="match status" value="1"/>
</dbReference>
<protein>
    <submittedName>
        <fullName evidence="4">Class II aldolase</fullName>
    </submittedName>
</protein>
<dbReference type="InterPro" id="IPR001303">
    <property type="entry name" value="Aldolase_II/adducin_N"/>
</dbReference>
<keyword evidence="1" id="KW-0479">Metal-binding</keyword>
<dbReference type="EMBL" id="BDUF01000095">
    <property type="protein sequence ID" value="GAX91355.1"/>
    <property type="molecule type" value="Genomic_DNA"/>
</dbReference>
<comment type="caution">
    <text evidence="4">The sequence shown here is derived from an EMBL/GenBank/DDBJ whole genome shotgun (WGS) entry which is preliminary data.</text>
</comment>
<gene>
    <name evidence="4" type="ORF">EFBL_3024</name>
</gene>
<evidence type="ECO:0000256" key="1">
    <source>
        <dbReference type="ARBA" id="ARBA00022723"/>
    </source>
</evidence>
<organism evidence="4 5">
    <name type="scientific">Effusibacillus lacus</name>
    <dbReference type="NCBI Taxonomy" id="1348429"/>
    <lineage>
        <taxon>Bacteria</taxon>
        <taxon>Bacillati</taxon>
        <taxon>Bacillota</taxon>
        <taxon>Bacilli</taxon>
        <taxon>Bacillales</taxon>
        <taxon>Alicyclobacillaceae</taxon>
        <taxon>Effusibacillus</taxon>
    </lineage>
</organism>
<reference evidence="5" key="1">
    <citation type="submission" date="2017-07" db="EMBL/GenBank/DDBJ databases">
        <title>Draft genome sequence of Effusibacillus lacus strain skLN1.</title>
        <authorList>
            <person name="Watanabe M."/>
            <person name="Kojima H."/>
            <person name="Fukui M."/>
        </authorList>
    </citation>
    <scope>NUCLEOTIDE SEQUENCE [LARGE SCALE GENOMIC DNA]</scope>
    <source>
        <strain evidence="5">skLN1</strain>
    </source>
</reference>
<feature type="domain" description="Class II aldolase/adducin N-terminal" evidence="3">
    <location>
        <begin position="8"/>
        <end position="183"/>
    </location>
</feature>
<dbReference type="PANTHER" id="PTHR22789">
    <property type="entry name" value="FUCULOSE PHOSPHATE ALDOLASE"/>
    <property type="match status" value="1"/>
</dbReference>
<dbReference type="RefSeq" id="WP_096183074.1">
    <property type="nucleotide sequence ID" value="NZ_BDUF01000095.1"/>
</dbReference>